<reference evidence="1" key="1">
    <citation type="submission" date="2019-10" db="EMBL/GenBank/DDBJ databases">
        <title>Bird 10,000 Genomes (B10K) Project - Family phase.</title>
        <authorList>
            <person name="Zhang G."/>
        </authorList>
    </citation>
    <scope>NUCLEOTIDE SEQUENCE</scope>
    <source>
        <strain evidence="1">B10K-DU-002-53</strain>
        <tissue evidence="1">Muscle</tissue>
    </source>
</reference>
<evidence type="ECO:0000313" key="2">
    <source>
        <dbReference type="Proteomes" id="UP000633448"/>
    </source>
</evidence>
<dbReference type="EMBL" id="WEKX01015391">
    <property type="protein sequence ID" value="NWI91589.1"/>
    <property type="molecule type" value="Genomic_DNA"/>
</dbReference>
<dbReference type="Proteomes" id="UP000633448">
    <property type="component" value="Unassembled WGS sequence"/>
</dbReference>
<dbReference type="GO" id="GO:0034719">
    <property type="term" value="C:SMN-Sm protein complex"/>
    <property type="evidence" value="ECO:0007669"/>
    <property type="project" value="InterPro"/>
</dbReference>
<sequence>RRLRAALRERFLRGLSAARGRPARFSLRSGIRVDAVFAAADVESAEFQVDSLVTPL</sequence>
<feature type="non-terminal residue" evidence="1">
    <location>
        <position position="1"/>
    </location>
</feature>
<dbReference type="InterPro" id="IPR020338">
    <property type="entry name" value="SMN_gemin7"/>
</dbReference>
<feature type="non-terminal residue" evidence="1">
    <location>
        <position position="56"/>
    </location>
</feature>
<gene>
    <name evidence="1" type="primary">Gemin7</name>
    <name evidence="1" type="ORF">PITSOR_R15234</name>
</gene>
<evidence type="ECO:0000313" key="1">
    <source>
        <dbReference type="EMBL" id="NWI91589.1"/>
    </source>
</evidence>
<dbReference type="AlphaFoldDB" id="A0A851F9G5"/>
<accession>A0A851F9G5</accession>
<dbReference type="PANTHER" id="PTHR14679">
    <property type="entry name" value="GEM-ASSOCIATED PROTEIN 7"/>
    <property type="match status" value="1"/>
</dbReference>
<comment type="caution">
    <text evidence="1">The sequence shown here is derived from an EMBL/GenBank/DDBJ whole genome shotgun (WGS) entry which is preliminary data.</text>
</comment>
<dbReference type="OrthoDB" id="70763at2759"/>
<dbReference type="Pfam" id="PF11095">
    <property type="entry name" value="Gemin7"/>
    <property type="match status" value="1"/>
</dbReference>
<proteinExistence type="predicted"/>
<name>A0A851F9G5_PITSO</name>
<dbReference type="Gene3D" id="2.30.30.100">
    <property type="match status" value="1"/>
</dbReference>
<dbReference type="PANTHER" id="PTHR14679:SF1">
    <property type="entry name" value="GEM-ASSOCIATED PROTEIN 7"/>
    <property type="match status" value="1"/>
</dbReference>
<keyword evidence="2" id="KW-1185">Reference proteome</keyword>
<organism evidence="1 2">
    <name type="scientific">Pitta sordida</name>
    <name type="common">Hooded pitta</name>
    <dbReference type="NCBI Taxonomy" id="9163"/>
    <lineage>
        <taxon>Eukaryota</taxon>
        <taxon>Metazoa</taxon>
        <taxon>Chordata</taxon>
        <taxon>Craniata</taxon>
        <taxon>Vertebrata</taxon>
        <taxon>Euteleostomi</taxon>
        <taxon>Archelosauria</taxon>
        <taxon>Archosauria</taxon>
        <taxon>Dinosauria</taxon>
        <taxon>Saurischia</taxon>
        <taxon>Theropoda</taxon>
        <taxon>Coelurosauria</taxon>
        <taxon>Aves</taxon>
        <taxon>Neognathae</taxon>
        <taxon>Neoaves</taxon>
        <taxon>Telluraves</taxon>
        <taxon>Australaves</taxon>
        <taxon>Passeriformes</taxon>
        <taxon>Pittidae</taxon>
        <taxon>Pitta</taxon>
    </lineage>
</organism>
<dbReference type="GO" id="GO:0000387">
    <property type="term" value="P:spliceosomal snRNP assembly"/>
    <property type="evidence" value="ECO:0007669"/>
    <property type="project" value="TreeGrafter"/>
</dbReference>
<protein>
    <submittedName>
        <fullName evidence="1">GEMI7 protein</fullName>
    </submittedName>
</protein>